<keyword evidence="5" id="KW-0804">Transcription</keyword>
<evidence type="ECO:0000313" key="9">
    <source>
        <dbReference type="EMBL" id="KAI1612528.1"/>
    </source>
</evidence>
<dbReference type="CDD" id="cd12148">
    <property type="entry name" value="fungal_TF_MHR"/>
    <property type="match status" value="1"/>
</dbReference>
<evidence type="ECO:0000256" key="6">
    <source>
        <dbReference type="ARBA" id="ARBA00023242"/>
    </source>
</evidence>
<dbReference type="InterPro" id="IPR007219">
    <property type="entry name" value="XnlR_reg_dom"/>
</dbReference>
<dbReference type="InterPro" id="IPR001138">
    <property type="entry name" value="Zn2Cys6_DnaBD"/>
</dbReference>
<keyword evidence="6" id="KW-0539">Nucleus</keyword>
<evidence type="ECO:0000256" key="1">
    <source>
        <dbReference type="ARBA" id="ARBA00022723"/>
    </source>
</evidence>
<gene>
    <name evidence="9" type="ORF">EDD36DRAFT_239512</name>
</gene>
<organism evidence="9 10">
    <name type="scientific">Exophiala viscosa</name>
    <dbReference type="NCBI Taxonomy" id="2486360"/>
    <lineage>
        <taxon>Eukaryota</taxon>
        <taxon>Fungi</taxon>
        <taxon>Dikarya</taxon>
        <taxon>Ascomycota</taxon>
        <taxon>Pezizomycotina</taxon>
        <taxon>Eurotiomycetes</taxon>
        <taxon>Chaetothyriomycetidae</taxon>
        <taxon>Chaetothyriales</taxon>
        <taxon>Herpotrichiellaceae</taxon>
        <taxon>Exophiala</taxon>
    </lineage>
</organism>
<dbReference type="GO" id="GO:0000981">
    <property type="term" value="F:DNA-binding transcription factor activity, RNA polymerase II-specific"/>
    <property type="evidence" value="ECO:0007669"/>
    <property type="project" value="InterPro"/>
</dbReference>
<feature type="compositionally biased region" description="Basic residues" evidence="7">
    <location>
        <begin position="64"/>
        <end position="73"/>
    </location>
</feature>
<comment type="caution">
    <text evidence="9">The sequence shown here is derived from an EMBL/GenBank/DDBJ whole genome shotgun (WGS) entry which is preliminary data.</text>
</comment>
<keyword evidence="1" id="KW-0479">Metal-binding</keyword>
<feature type="region of interest" description="Disordered" evidence="7">
    <location>
        <begin position="64"/>
        <end position="93"/>
    </location>
</feature>
<dbReference type="PANTHER" id="PTHR47171">
    <property type="entry name" value="FARA-RELATED"/>
    <property type="match status" value="1"/>
</dbReference>
<dbReference type="SMART" id="SM00906">
    <property type="entry name" value="Fungal_trans"/>
    <property type="match status" value="1"/>
</dbReference>
<dbReference type="GO" id="GO:0008270">
    <property type="term" value="F:zinc ion binding"/>
    <property type="evidence" value="ECO:0007669"/>
    <property type="project" value="InterPro"/>
</dbReference>
<keyword evidence="10" id="KW-1185">Reference proteome</keyword>
<dbReference type="InterPro" id="IPR036864">
    <property type="entry name" value="Zn2-C6_fun-type_DNA-bd_sf"/>
</dbReference>
<dbReference type="Pfam" id="PF00172">
    <property type="entry name" value="Zn_clus"/>
    <property type="match status" value="1"/>
</dbReference>
<evidence type="ECO:0000259" key="8">
    <source>
        <dbReference type="PROSITE" id="PS50048"/>
    </source>
</evidence>
<name>A0AAN6DW27_9EURO</name>
<reference evidence="9" key="1">
    <citation type="journal article" date="2022" name="bioRxiv">
        <title>Deciphering the potential niche of two novel black yeast fungi from a biological soil crust based on their genomes, phenotypes, and melanin regulation.</title>
        <authorList>
            <consortium name="DOE Joint Genome Institute"/>
            <person name="Carr E.C."/>
            <person name="Barton Q."/>
            <person name="Grambo S."/>
            <person name="Sullivan M."/>
            <person name="Renfro C.M."/>
            <person name="Kuo A."/>
            <person name="Pangilinan J."/>
            <person name="Lipzen A."/>
            <person name="Keymanesh K."/>
            <person name="Savage E."/>
            <person name="Barry K."/>
            <person name="Grigoriev I.V."/>
            <person name="Riekhof W.R."/>
            <person name="Harris S.S."/>
        </authorList>
    </citation>
    <scope>NUCLEOTIDE SEQUENCE</scope>
    <source>
        <strain evidence="9">JF 03-4F</strain>
    </source>
</reference>
<sequence>MNTAPSSSPSPTIPKATRRAKIACKSCNARRVKCDVSESQPCWHCRVREQPCELIESRRGRYQRVRNKGAGARRRSEATSIAESTTAPSQDASTIMSLQEDHTRMSVDSLLSANPAAPQHMPSLASIEESAIGIDTCSSVDGPEMLFARMTEVQPAEDRTPDIREQSRTLYLGETFSLAFVVKTVCHPSQTGSEVRNHYPIPLSVADRLDRRDDPAKSFLQHEDVFLQAQGAFTTLPKALSDELVAVFFRYFHPAWPVFDRRHFAALYERDQASLLALQTIYFIAFSICDENLLHRAGFFDRYQARRVFYLRAKGLYDADYEKNKVILAAVLFLLGFWWLGPEDQKDTWYWLGCAVSLAQTLGMHRSTAQGGMDPRQRSLWKRIFWCIYTRDRHAAAALGRPFRINDDDCDVEELCEADFELDIASESPIMATQKSYHVQYQIAITKLAGSFGRIMSTRYRPHGSNTQAGIKSIGDELARWKAALPREMLLQDIDRDGAGFWSSMLHANFYTCQILLFRPSRVIVETDQEIQNDRIARAAADGMTRIAEDLLTSGMLRQAQVHMAPALFAACGMHAIVIRRKCAIQSQVAENRARQCMLALSELAKSWPVANWILRLFISLMTRLTGHDFKDIHPVQYGPVVSGTSFIPPSQQNNAVDGLELGPHQEGYPNDPSEHSIEVGHTLPQMADTGNPWHEDLGPEDLNWIFQDSLGDFSLYDLSLQNEAGSTAF</sequence>
<evidence type="ECO:0000256" key="4">
    <source>
        <dbReference type="ARBA" id="ARBA00023125"/>
    </source>
</evidence>
<dbReference type="Pfam" id="PF04082">
    <property type="entry name" value="Fungal_trans"/>
    <property type="match status" value="1"/>
</dbReference>
<evidence type="ECO:0000256" key="7">
    <source>
        <dbReference type="SAM" id="MobiDB-lite"/>
    </source>
</evidence>
<keyword evidence="4" id="KW-0238">DNA-binding</keyword>
<evidence type="ECO:0000256" key="5">
    <source>
        <dbReference type="ARBA" id="ARBA00023163"/>
    </source>
</evidence>
<dbReference type="GO" id="GO:0003677">
    <property type="term" value="F:DNA binding"/>
    <property type="evidence" value="ECO:0007669"/>
    <property type="project" value="UniProtKB-KW"/>
</dbReference>
<feature type="compositionally biased region" description="Polar residues" evidence="7">
    <location>
        <begin position="78"/>
        <end position="93"/>
    </location>
</feature>
<dbReference type="AlphaFoldDB" id="A0AAN6DW27"/>
<dbReference type="GO" id="GO:0006351">
    <property type="term" value="P:DNA-templated transcription"/>
    <property type="evidence" value="ECO:0007669"/>
    <property type="project" value="InterPro"/>
</dbReference>
<dbReference type="SUPFAM" id="SSF57701">
    <property type="entry name" value="Zn2/Cys6 DNA-binding domain"/>
    <property type="match status" value="1"/>
</dbReference>
<evidence type="ECO:0000256" key="2">
    <source>
        <dbReference type="ARBA" id="ARBA00022833"/>
    </source>
</evidence>
<dbReference type="PROSITE" id="PS50048">
    <property type="entry name" value="ZN2_CY6_FUNGAL_2"/>
    <property type="match status" value="1"/>
</dbReference>
<feature type="domain" description="Zn(2)-C6 fungal-type" evidence="8">
    <location>
        <begin position="23"/>
        <end position="54"/>
    </location>
</feature>
<dbReference type="PANTHER" id="PTHR47171:SF1">
    <property type="entry name" value="ZN(II)2CYS6 TRANSCRIPTION FACTOR (EUROFUNG)"/>
    <property type="match status" value="1"/>
</dbReference>
<dbReference type="Proteomes" id="UP001203852">
    <property type="component" value="Unassembled WGS sequence"/>
</dbReference>
<dbReference type="InterPro" id="IPR052073">
    <property type="entry name" value="Amide_Lactam_Regulators"/>
</dbReference>
<protein>
    <submittedName>
        <fullName evidence="9">Fungal-specific transcription factor domain-containing protein</fullName>
    </submittedName>
</protein>
<keyword evidence="3" id="KW-0805">Transcription regulation</keyword>
<accession>A0AAN6DW27</accession>
<proteinExistence type="predicted"/>
<dbReference type="Gene3D" id="4.10.240.10">
    <property type="entry name" value="Zn(2)-C6 fungal-type DNA-binding domain"/>
    <property type="match status" value="1"/>
</dbReference>
<dbReference type="SMART" id="SM00066">
    <property type="entry name" value="GAL4"/>
    <property type="match status" value="1"/>
</dbReference>
<evidence type="ECO:0000256" key="3">
    <source>
        <dbReference type="ARBA" id="ARBA00023015"/>
    </source>
</evidence>
<dbReference type="EMBL" id="MU404354">
    <property type="protein sequence ID" value="KAI1612528.1"/>
    <property type="molecule type" value="Genomic_DNA"/>
</dbReference>
<evidence type="ECO:0000313" key="10">
    <source>
        <dbReference type="Proteomes" id="UP001203852"/>
    </source>
</evidence>
<keyword evidence="2" id="KW-0862">Zinc</keyword>